<reference evidence="15" key="1">
    <citation type="journal article" date="2018" name="Int. J. Syst. Evol. Microbiol.">
        <title>Neptunicella marina gen. nov., sp. nov., isolated from surface seawater.</title>
        <authorList>
            <person name="Liu X."/>
            <person name="Lai Q."/>
            <person name="Du Y."/>
            <person name="Zhang X."/>
            <person name="Liu Z."/>
            <person name="Sun F."/>
            <person name="Shao Z."/>
        </authorList>
    </citation>
    <scope>NUCLEOTIDE SEQUENCE</scope>
    <source>
        <strain evidence="15">S27-2</strain>
    </source>
</reference>
<dbReference type="GO" id="GO:0046872">
    <property type="term" value="F:metal ion binding"/>
    <property type="evidence" value="ECO:0007669"/>
    <property type="project" value="UniProtKB-KW"/>
</dbReference>
<evidence type="ECO:0000256" key="1">
    <source>
        <dbReference type="ARBA" id="ARBA00001970"/>
    </source>
</evidence>
<reference evidence="15" key="2">
    <citation type="submission" date="2020-08" db="EMBL/GenBank/DDBJ databases">
        <authorList>
            <person name="Lai Q."/>
        </authorList>
    </citation>
    <scope>NUCLEOTIDE SEQUENCE</scope>
    <source>
        <strain evidence="15">S27-2</strain>
    </source>
</reference>
<dbReference type="InterPro" id="IPR052168">
    <property type="entry name" value="Cytochrome_b561_oxidase"/>
</dbReference>
<evidence type="ECO:0000256" key="11">
    <source>
        <dbReference type="ARBA" id="ARBA00023136"/>
    </source>
</evidence>
<dbReference type="Pfam" id="PF01292">
    <property type="entry name" value="Ni_hydr_CYTB"/>
    <property type="match status" value="1"/>
</dbReference>
<keyword evidence="9 13" id="KW-1133">Transmembrane helix</keyword>
<dbReference type="GO" id="GO:0022904">
    <property type="term" value="P:respiratory electron transport chain"/>
    <property type="evidence" value="ECO:0007669"/>
    <property type="project" value="InterPro"/>
</dbReference>
<keyword evidence="11 13" id="KW-0472">Membrane</keyword>
<organism evidence="15 16">
    <name type="scientific">Neptunicella marina</name>
    <dbReference type="NCBI Taxonomy" id="2125989"/>
    <lineage>
        <taxon>Bacteria</taxon>
        <taxon>Pseudomonadati</taxon>
        <taxon>Pseudomonadota</taxon>
        <taxon>Gammaproteobacteria</taxon>
        <taxon>Alteromonadales</taxon>
        <taxon>Alteromonadaceae</taxon>
        <taxon>Neptunicella</taxon>
    </lineage>
</organism>
<evidence type="ECO:0000256" key="10">
    <source>
        <dbReference type="ARBA" id="ARBA00023004"/>
    </source>
</evidence>
<feature type="transmembrane region" description="Helical" evidence="13">
    <location>
        <begin position="52"/>
        <end position="69"/>
    </location>
</feature>
<evidence type="ECO:0000256" key="3">
    <source>
        <dbReference type="ARBA" id="ARBA00022448"/>
    </source>
</evidence>
<dbReference type="PANTHER" id="PTHR30529:SF3">
    <property type="entry name" value="CYTOCHROME B561 HOMOLOG 1"/>
    <property type="match status" value="1"/>
</dbReference>
<keyword evidence="16" id="KW-1185">Reference proteome</keyword>
<evidence type="ECO:0000313" key="15">
    <source>
        <dbReference type="EMBL" id="MBC3767391.1"/>
    </source>
</evidence>
<keyword evidence="8" id="KW-0249">Electron transport</keyword>
<comment type="subcellular location">
    <subcellularLocation>
        <location evidence="2">Cell membrane</location>
        <topology evidence="2">Multi-pass membrane protein</topology>
    </subcellularLocation>
</comment>
<feature type="domain" description="Cytochrome b561 bacterial/Ni-hydrogenase" evidence="14">
    <location>
        <begin position="9"/>
        <end position="179"/>
    </location>
</feature>
<dbReference type="GO" id="GO:0009055">
    <property type="term" value="F:electron transfer activity"/>
    <property type="evidence" value="ECO:0007669"/>
    <property type="project" value="InterPro"/>
</dbReference>
<keyword evidence="7" id="KW-0479">Metal-binding</keyword>
<evidence type="ECO:0000256" key="5">
    <source>
        <dbReference type="ARBA" id="ARBA00022617"/>
    </source>
</evidence>
<feature type="transmembrane region" description="Helical" evidence="13">
    <location>
        <begin position="89"/>
        <end position="112"/>
    </location>
</feature>
<dbReference type="InterPro" id="IPR011577">
    <property type="entry name" value="Cyt_b561_bac/Ni-Hgenase"/>
</dbReference>
<protein>
    <submittedName>
        <fullName evidence="15">Cytochrome b</fullName>
    </submittedName>
</protein>
<evidence type="ECO:0000256" key="8">
    <source>
        <dbReference type="ARBA" id="ARBA00022982"/>
    </source>
</evidence>
<dbReference type="GO" id="GO:0020037">
    <property type="term" value="F:heme binding"/>
    <property type="evidence" value="ECO:0007669"/>
    <property type="project" value="TreeGrafter"/>
</dbReference>
<evidence type="ECO:0000256" key="12">
    <source>
        <dbReference type="ARBA" id="ARBA00037975"/>
    </source>
</evidence>
<evidence type="ECO:0000256" key="6">
    <source>
        <dbReference type="ARBA" id="ARBA00022692"/>
    </source>
</evidence>
<dbReference type="Proteomes" id="UP000601768">
    <property type="component" value="Unassembled WGS sequence"/>
</dbReference>
<evidence type="ECO:0000256" key="13">
    <source>
        <dbReference type="SAM" id="Phobius"/>
    </source>
</evidence>
<feature type="transmembrane region" description="Helical" evidence="13">
    <location>
        <begin position="12"/>
        <end position="32"/>
    </location>
</feature>
<dbReference type="SUPFAM" id="SSF81342">
    <property type="entry name" value="Transmembrane di-heme cytochromes"/>
    <property type="match status" value="1"/>
</dbReference>
<proteinExistence type="inferred from homology"/>
<dbReference type="GO" id="GO:0005886">
    <property type="term" value="C:plasma membrane"/>
    <property type="evidence" value="ECO:0007669"/>
    <property type="project" value="UniProtKB-SubCell"/>
</dbReference>
<evidence type="ECO:0000313" key="16">
    <source>
        <dbReference type="Proteomes" id="UP000601768"/>
    </source>
</evidence>
<name>A0A8J6M6W6_9ALTE</name>
<keyword evidence="10" id="KW-0408">Iron</keyword>
<keyword evidence="6 13" id="KW-0812">Transmembrane</keyword>
<evidence type="ECO:0000256" key="2">
    <source>
        <dbReference type="ARBA" id="ARBA00004651"/>
    </source>
</evidence>
<comment type="caution">
    <text evidence="15">The sequence shown here is derived from an EMBL/GenBank/DDBJ whole genome shotgun (WGS) entry which is preliminary data.</text>
</comment>
<evidence type="ECO:0000256" key="9">
    <source>
        <dbReference type="ARBA" id="ARBA00022989"/>
    </source>
</evidence>
<evidence type="ECO:0000256" key="4">
    <source>
        <dbReference type="ARBA" id="ARBA00022475"/>
    </source>
</evidence>
<gene>
    <name evidence="15" type="ORF">H8B19_16050</name>
</gene>
<dbReference type="InterPro" id="IPR016174">
    <property type="entry name" value="Di-haem_cyt_TM"/>
</dbReference>
<comment type="cofactor">
    <cofactor evidence="1">
        <name>heme b</name>
        <dbReference type="ChEBI" id="CHEBI:60344"/>
    </cofactor>
</comment>
<keyword evidence="5" id="KW-0349">Heme</keyword>
<accession>A0A8J6M6W6</accession>
<dbReference type="PANTHER" id="PTHR30529">
    <property type="entry name" value="CYTOCHROME B561"/>
    <property type="match status" value="1"/>
</dbReference>
<feature type="transmembrane region" description="Helical" evidence="13">
    <location>
        <begin position="150"/>
        <end position="168"/>
    </location>
</feature>
<evidence type="ECO:0000259" key="14">
    <source>
        <dbReference type="Pfam" id="PF01292"/>
    </source>
</evidence>
<keyword evidence="3" id="KW-0813">Transport</keyword>
<evidence type="ECO:0000256" key="7">
    <source>
        <dbReference type="ARBA" id="ARBA00022723"/>
    </source>
</evidence>
<sequence>MMAQSNLQHYTKPLIIIHWLTLLLFIAVYCSIEFRGLFERGTDARTWMVKSHFIFGCIIWLLVWIRLFVRRAQTAPAIIPAIPDWQHKLAGLFHLSLYGLMLAMPVLGYSIVSLEGKQVDLLLFDLPNVLSANTELAHDLEEIHELIGKLGYALIGVHAVAALFHHYMQRDNTLSRMLPRIKPRS</sequence>
<dbReference type="AlphaFoldDB" id="A0A8J6M6W6"/>
<comment type="similarity">
    <text evidence="12">Belongs to the cytochrome b561 family.</text>
</comment>
<keyword evidence="4" id="KW-1003">Cell membrane</keyword>
<dbReference type="EMBL" id="JACNEP010000017">
    <property type="protein sequence ID" value="MBC3767391.1"/>
    <property type="molecule type" value="Genomic_DNA"/>
</dbReference>